<organism evidence="1 2">
    <name type="scientific">Scomber scombrus</name>
    <name type="common">Atlantic mackerel</name>
    <name type="synonym">Scomber vernalis</name>
    <dbReference type="NCBI Taxonomy" id="13677"/>
    <lineage>
        <taxon>Eukaryota</taxon>
        <taxon>Metazoa</taxon>
        <taxon>Chordata</taxon>
        <taxon>Craniata</taxon>
        <taxon>Vertebrata</taxon>
        <taxon>Euteleostomi</taxon>
        <taxon>Actinopterygii</taxon>
        <taxon>Neopterygii</taxon>
        <taxon>Teleostei</taxon>
        <taxon>Neoteleostei</taxon>
        <taxon>Acanthomorphata</taxon>
        <taxon>Pelagiaria</taxon>
        <taxon>Scombriformes</taxon>
        <taxon>Scombridae</taxon>
        <taxon>Scomber</taxon>
    </lineage>
</organism>
<name>A0AAV1N2T7_SCOSC</name>
<evidence type="ECO:0000313" key="2">
    <source>
        <dbReference type="Proteomes" id="UP001314229"/>
    </source>
</evidence>
<accession>A0AAV1N2T7</accession>
<gene>
    <name evidence="1" type="ORF">FSCOSCO3_A024762</name>
</gene>
<dbReference type="EMBL" id="CAWUFR010000014">
    <property type="protein sequence ID" value="CAK6953631.1"/>
    <property type="molecule type" value="Genomic_DNA"/>
</dbReference>
<proteinExistence type="predicted"/>
<evidence type="ECO:0000313" key="1">
    <source>
        <dbReference type="EMBL" id="CAK6953631.1"/>
    </source>
</evidence>
<dbReference type="AlphaFoldDB" id="A0AAV1N2T7"/>
<dbReference type="Proteomes" id="UP001314229">
    <property type="component" value="Unassembled WGS sequence"/>
</dbReference>
<protein>
    <submittedName>
        <fullName evidence="1">Uncharacterized protein</fullName>
    </submittedName>
</protein>
<comment type="caution">
    <text evidence="1">The sequence shown here is derived from an EMBL/GenBank/DDBJ whole genome shotgun (WGS) entry which is preliminary data.</text>
</comment>
<reference evidence="1 2" key="1">
    <citation type="submission" date="2024-01" db="EMBL/GenBank/DDBJ databases">
        <authorList>
            <person name="Alioto T."/>
            <person name="Alioto T."/>
            <person name="Gomez Garrido J."/>
        </authorList>
    </citation>
    <scope>NUCLEOTIDE SEQUENCE [LARGE SCALE GENOMIC DNA]</scope>
</reference>
<keyword evidence="2" id="KW-1185">Reference proteome</keyword>
<sequence length="90" mass="9749">MGGASEIINRQLTCKCLRTKQVAGLMLVPHLSNTLICVYDMIWLLSTCSPGSTQLIWSTSTPGSTQIFTHCSSLQCQASQPPSQPDILPL</sequence>